<gene>
    <name evidence="2" type="ordered locus">SGRA_3718</name>
</gene>
<evidence type="ECO:0000313" key="2">
    <source>
        <dbReference type="EMBL" id="AFC26434.1"/>
    </source>
</evidence>
<dbReference type="KEGG" id="sgn:SGRA_3718"/>
<evidence type="ECO:0000256" key="1">
    <source>
        <dbReference type="SAM" id="SignalP"/>
    </source>
</evidence>
<dbReference type="HOGENOM" id="CLU_796675_0_0_10"/>
<sequence length="348" mass="39820">MNKIFFFCLLLCLPGLLAAQDSLALSIYPFAGRYVQLDQLRPYESENIAAQSFKTESKYHSRFDGLSIDKIAFKGQLFELTAGQGVLMTDLSSKAATPLLNREEKALSGGQNFLLLAQDGAVCVKHLKGAEGYKVYKYNAAGEEVFGLKIPHSDSVSYAQLRYSRPYLNYFSHSSKQLVFNSYLESKQKSVVLDLEKGQLSEYDFSFDGLIWDEATDSEIRGFLQILPDNQQLQILYKQQSFALPIEQIQRYEEMKTLLINDTLYAIVFNERAPGALLLAISLSEEKLLWRQLLEPKSQRPKVGQAFYNYFWLSAYKDKLLIEQLSPNQKRLSIHKVEDGQRLEQFIH</sequence>
<dbReference type="EMBL" id="CP002831">
    <property type="protein sequence ID" value="AFC26434.1"/>
    <property type="molecule type" value="Genomic_DNA"/>
</dbReference>
<dbReference type="STRING" id="984262.SGRA_3718"/>
<dbReference type="RefSeq" id="WP_015694023.1">
    <property type="nucleotide sequence ID" value="NC_016940.1"/>
</dbReference>
<organism evidence="2 3">
    <name type="scientific">Saprospira grandis (strain Lewin)</name>
    <dbReference type="NCBI Taxonomy" id="984262"/>
    <lineage>
        <taxon>Bacteria</taxon>
        <taxon>Pseudomonadati</taxon>
        <taxon>Bacteroidota</taxon>
        <taxon>Saprospiria</taxon>
        <taxon>Saprospirales</taxon>
        <taxon>Saprospiraceae</taxon>
        <taxon>Saprospira</taxon>
    </lineage>
</organism>
<keyword evidence="3" id="KW-1185">Reference proteome</keyword>
<accession>H6L704</accession>
<feature type="signal peptide" evidence="1">
    <location>
        <begin position="1"/>
        <end position="18"/>
    </location>
</feature>
<dbReference type="AlphaFoldDB" id="H6L704"/>
<protein>
    <submittedName>
        <fullName evidence="2">Uncharacterized protein</fullName>
    </submittedName>
</protein>
<dbReference type="OrthoDB" id="1489787at2"/>
<reference evidence="2 3" key="1">
    <citation type="journal article" date="2012" name="Stand. Genomic Sci.">
        <title>Complete genome sequencing and analysis of Saprospira grandis str. Lewin, a predatory marine bacterium.</title>
        <authorList>
            <person name="Saw J.H."/>
            <person name="Yuryev A."/>
            <person name="Kanbe M."/>
            <person name="Hou S."/>
            <person name="Young A.G."/>
            <person name="Aizawa S."/>
            <person name="Alam M."/>
        </authorList>
    </citation>
    <scope>NUCLEOTIDE SEQUENCE [LARGE SCALE GENOMIC DNA]</scope>
    <source>
        <strain evidence="2 3">Lewin</strain>
    </source>
</reference>
<keyword evidence="1" id="KW-0732">Signal</keyword>
<evidence type="ECO:0000313" key="3">
    <source>
        <dbReference type="Proteomes" id="UP000007519"/>
    </source>
</evidence>
<proteinExistence type="predicted"/>
<feature type="chain" id="PRO_5003604912" evidence="1">
    <location>
        <begin position="19"/>
        <end position="348"/>
    </location>
</feature>
<dbReference type="Proteomes" id="UP000007519">
    <property type="component" value="Chromosome"/>
</dbReference>
<name>H6L704_SAPGL</name>